<comment type="subunit">
    <text evidence="3 10 13">Homotetramer.</text>
</comment>
<dbReference type="Proteomes" id="UP000269499">
    <property type="component" value="Unassembled WGS sequence"/>
</dbReference>
<evidence type="ECO:0000256" key="5">
    <source>
        <dbReference type="ARBA" id="ARBA00023002"/>
    </source>
</evidence>
<dbReference type="NCBIfam" id="TIGR01546">
    <property type="entry name" value="GAPDH-II_archae"/>
    <property type="match status" value="1"/>
</dbReference>
<dbReference type="InterPro" id="IPR006436">
    <property type="entry name" value="Glyceraldehyde-3-P_DH_2_arc"/>
</dbReference>
<dbReference type="Gene3D" id="3.40.50.720">
    <property type="entry name" value="NAD(P)-binding Rossmann-like Domain"/>
    <property type="match status" value="1"/>
</dbReference>
<dbReference type="InterPro" id="IPR020829">
    <property type="entry name" value="GlycerAld_3-P_DH_cat"/>
</dbReference>
<dbReference type="SUPFAM" id="SSF55347">
    <property type="entry name" value="Glyceraldehyde-3-phosphate dehydrogenase-like, C-terminal domain"/>
    <property type="match status" value="1"/>
</dbReference>
<dbReference type="GO" id="GO:0005737">
    <property type="term" value="C:cytoplasm"/>
    <property type="evidence" value="ECO:0007669"/>
    <property type="project" value="UniProtKB-SubCell"/>
</dbReference>
<name>A0A497EXC7_9CREN</name>
<dbReference type="PIRSF" id="PIRSF000149">
    <property type="entry name" value="GAP_DH"/>
    <property type="match status" value="1"/>
</dbReference>
<feature type="binding site" evidence="12">
    <location>
        <position position="37"/>
    </location>
    <ligand>
        <name>NAD(+)</name>
        <dbReference type="ChEBI" id="CHEBI:57540"/>
    </ligand>
</feature>
<evidence type="ECO:0000256" key="1">
    <source>
        <dbReference type="ARBA" id="ARBA00004869"/>
    </source>
</evidence>
<protein>
    <recommendedName>
        <fullName evidence="10 13">Glyceraldehyde-3-phosphate dehydrogenase</fullName>
        <shortName evidence="10">GAPDH</shortName>
        <ecNumber evidence="10 13">1.2.1.59</ecNumber>
    </recommendedName>
    <alternativeName>
        <fullName evidence="10">NAD(P)-dependent glyceraldehyde-3-phosphate dehydrogenase</fullName>
    </alternativeName>
</protein>
<accession>A0A497EXC7</accession>
<gene>
    <name evidence="10" type="primary">gap</name>
    <name evidence="15" type="ORF">DRJ26_05515</name>
</gene>
<keyword evidence="6 10" id="KW-0520">NAD</keyword>
<evidence type="ECO:0000256" key="4">
    <source>
        <dbReference type="ARBA" id="ARBA00022857"/>
    </source>
</evidence>
<feature type="domain" description="Glyceraldehyde 3-phosphate dehydrogenase NAD(P) binding" evidence="14">
    <location>
        <begin position="6"/>
        <end position="144"/>
    </location>
</feature>
<comment type="caution">
    <text evidence="10">Lacks conserved residue(s) required for the propagation of feature annotation.</text>
</comment>
<comment type="similarity">
    <text evidence="2 10 13">Belongs to the glyceraldehyde-3-phosphate dehydrogenase family.</text>
</comment>
<dbReference type="NCBIfam" id="NF003251">
    <property type="entry name" value="PRK04207.1"/>
    <property type="match status" value="1"/>
</dbReference>
<evidence type="ECO:0000259" key="14">
    <source>
        <dbReference type="SMART" id="SM00846"/>
    </source>
</evidence>
<sequence>MPKPIVKGGVNGYGVIGKRVADAVSLQNDMKLIGISDIVADWRVKMAAKKNYPIYCSIPEKIDDMKKGGVEVVGTLEDLLREVDVIIDCTPKGIGAKNKSIYEKFGVKAIFQGGEKHEVAGVSFVAQCNYAEALGKQFVRVVSCNTTALCRVLGAIKNEVGIKKARAFIVRRAVDVWESGKRGIMNTVVPTMGISHHAPDVKTVLHDLDIVSMAVKASHNLFHLHFCLIETERKADREDIIEALDKAPRVVFVSTQEGIDGLHAVFELGRDLGRSRGDIYEIPVWKDSITIVGSEAYLSWSTPNESNVIPENIDAIRAIMEVEEDWRKSVEKTDKALGIVKKFY</sequence>
<dbReference type="Pfam" id="PF02800">
    <property type="entry name" value="Gp_dh_C"/>
    <property type="match status" value="1"/>
</dbReference>
<dbReference type="InterPro" id="IPR020831">
    <property type="entry name" value="GlycerAld/Erythrose_P_DH"/>
</dbReference>
<dbReference type="HAMAP" id="MF_00559">
    <property type="entry name" value="G3P_dehdrog_arch"/>
    <property type="match status" value="1"/>
</dbReference>
<reference evidence="15 16" key="1">
    <citation type="submission" date="2018-06" db="EMBL/GenBank/DDBJ databases">
        <title>Extensive metabolic versatility and redundancy in microbially diverse, dynamic hydrothermal sediments.</title>
        <authorList>
            <person name="Dombrowski N."/>
            <person name="Teske A."/>
            <person name="Baker B.J."/>
        </authorList>
    </citation>
    <scope>NUCLEOTIDE SEQUENCE [LARGE SCALE GENOMIC DNA]</scope>
    <source>
        <strain evidence="15">B20_G2</strain>
    </source>
</reference>
<dbReference type="EC" id="1.2.1.59" evidence="10 13"/>
<dbReference type="SUPFAM" id="SSF51735">
    <property type="entry name" value="NAD(P)-binding Rossmann-fold domains"/>
    <property type="match status" value="1"/>
</dbReference>
<evidence type="ECO:0000256" key="3">
    <source>
        <dbReference type="ARBA" id="ARBA00011881"/>
    </source>
</evidence>
<dbReference type="GO" id="GO:0050661">
    <property type="term" value="F:NADP binding"/>
    <property type="evidence" value="ECO:0007669"/>
    <property type="project" value="UniProtKB-UniRule"/>
</dbReference>
<evidence type="ECO:0000256" key="2">
    <source>
        <dbReference type="ARBA" id="ARBA00007406"/>
    </source>
</evidence>
<keyword evidence="10 13" id="KW-0963">Cytoplasm</keyword>
<evidence type="ECO:0000256" key="6">
    <source>
        <dbReference type="ARBA" id="ARBA00023027"/>
    </source>
</evidence>
<evidence type="ECO:0000313" key="15">
    <source>
        <dbReference type="EMBL" id="RLE51682.1"/>
    </source>
</evidence>
<dbReference type="GO" id="GO:0006096">
    <property type="term" value="P:glycolytic process"/>
    <property type="evidence" value="ECO:0007669"/>
    <property type="project" value="UniProtKB-UniRule"/>
</dbReference>
<proteinExistence type="inferred from homology"/>
<keyword evidence="4 10" id="KW-0521">NADP</keyword>
<evidence type="ECO:0000256" key="9">
    <source>
        <dbReference type="ARBA" id="ARBA00048853"/>
    </source>
</evidence>
<dbReference type="GO" id="GO:0004365">
    <property type="term" value="F:glyceraldehyde-3-phosphate dehydrogenase (NAD+) (phosphorylating) activity"/>
    <property type="evidence" value="ECO:0007669"/>
    <property type="project" value="UniProtKB-UniRule"/>
</dbReference>
<comment type="caution">
    <text evidence="15">The sequence shown here is derived from an EMBL/GenBank/DDBJ whole genome shotgun (WGS) entry which is preliminary data.</text>
</comment>
<dbReference type="SMART" id="SM00846">
    <property type="entry name" value="Gp_dh_N"/>
    <property type="match status" value="1"/>
</dbReference>
<feature type="active site" description="Nucleophile" evidence="10 11">
    <location>
        <position position="144"/>
    </location>
</feature>
<comment type="catalytic activity">
    <reaction evidence="9 10 13">
        <text>D-glyceraldehyde 3-phosphate + phosphate + NAD(+) = (2R)-3-phospho-glyceroyl phosphate + NADH + H(+)</text>
        <dbReference type="Rhea" id="RHEA:10300"/>
        <dbReference type="ChEBI" id="CHEBI:15378"/>
        <dbReference type="ChEBI" id="CHEBI:43474"/>
        <dbReference type="ChEBI" id="CHEBI:57540"/>
        <dbReference type="ChEBI" id="CHEBI:57604"/>
        <dbReference type="ChEBI" id="CHEBI:57945"/>
        <dbReference type="ChEBI" id="CHEBI:59776"/>
        <dbReference type="EC" id="1.2.1.59"/>
    </reaction>
</comment>
<dbReference type="InterPro" id="IPR020828">
    <property type="entry name" value="GlycerAld_3-P_DH_NAD(P)-bd"/>
</dbReference>
<dbReference type="GO" id="GO:0051287">
    <property type="term" value="F:NAD binding"/>
    <property type="evidence" value="ECO:0007669"/>
    <property type="project" value="UniProtKB-UniRule"/>
</dbReference>
<evidence type="ECO:0000256" key="13">
    <source>
        <dbReference type="RuleBase" id="RU003388"/>
    </source>
</evidence>
<feature type="binding site" evidence="12">
    <location>
        <position position="304"/>
    </location>
    <ligand>
        <name>NAD(+)</name>
        <dbReference type="ChEBI" id="CHEBI:57540"/>
    </ligand>
</feature>
<evidence type="ECO:0000256" key="10">
    <source>
        <dbReference type="HAMAP-Rule" id="MF_00559"/>
    </source>
</evidence>
<evidence type="ECO:0000256" key="12">
    <source>
        <dbReference type="PIRSR" id="PIRSR000149-3"/>
    </source>
</evidence>
<dbReference type="InterPro" id="IPR036291">
    <property type="entry name" value="NAD(P)-bd_dom_sf"/>
</dbReference>
<feature type="binding site" evidence="10">
    <location>
        <position position="172"/>
    </location>
    <ligand>
        <name>NAD(+)</name>
        <dbReference type="ChEBI" id="CHEBI:57540"/>
    </ligand>
</feature>
<comment type="pathway">
    <text evidence="1 10 13">Carbohydrate degradation; glycolysis; pyruvate from D-glyceraldehyde 3-phosphate: step 1/5.</text>
</comment>
<organism evidence="15 16">
    <name type="scientific">Thermoproteota archaeon</name>
    <dbReference type="NCBI Taxonomy" id="2056631"/>
    <lineage>
        <taxon>Archaea</taxon>
        <taxon>Thermoproteota</taxon>
    </lineage>
</organism>
<evidence type="ECO:0000313" key="16">
    <source>
        <dbReference type="Proteomes" id="UP000269499"/>
    </source>
</evidence>
<keyword evidence="12" id="KW-0547">Nucleotide-binding</keyword>
<evidence type="ECO:0000256" key="11">
    <source>
        <dbReference type="PIRSR" id="PIRSR000149-1"/>
    </source>
</evidence>
<evidence type="ECO:0000256" key="7">
    <source>
        <dbReference type="ARBA" id="ARBA00023152"/>
    </source>
</evidence>
<dbReference type="CDD" id="cd18127">
    <property type="entry name" value="GAPDH_II_C"/>
    <property type="match status" value="1"/>
</dbReference>
<dbReference type="PROSITE" id="PS00071">
    <property type="entry name" value="GAPDH"/>
    <property type="match status" value="1"/>
</dbReference>
<feature type="binding site" evidence="10">
    <location>
        <begin position="197"/>
        <end position="198"/>
    </location>
    <ligand>
        <name>D-glyceraldehyde 3-phosphate</name>
        <dbReference type="ChEBI" id="CHEBI:59776"/>
    </ligand>
</feature>
<keyword evidence="5 10" id="KW-0560">Oxidoreductase</keyword>
<dbReference type="EMBL" id="QMRA01000157">
    <property type="protein sequence ID" value="RLE51682.1"/>
    <property type="molecule type" value="Genomic_DNA"/>
</dbReference>
<comment type="catalytic activity">
    <reaction evidence="8 10 13">
        <text>D-glyceraldehyde 3-phosphate + phosphate + NADP(+) = (2R)-3-phospho-glyceroyl phosphate + NADPH + H(+)</text>
        <dbReference type="Rhea" id="RHEA:10296"/>
        <dbReference type="ChEBI" id="CHEBI:15378"/>
        <dbReference type="ChEBI" id="CHEBI:43474"/>
        <dbReference type="ChEBI" id="CHEBI:57604"/>
        <dbReference type="ChEBI" id="CHEBI:57783"/>
        <dbReference type="ChEBI" id="CHEBI:58349"/>
        <dbReference type="ChEBI" id="CHEBI:59776"/>
        <dbReference type="EC" id="1.2.1.59"/>
    </reaction>
</comment>
<feature type="binding site" evidence="10">
    <location>
        <begin position="143"/>
        <end position="145"/>
    </location>
    <ligand>
        <name>D-glyceraldehyde 3-phosphate</name>
        <dbReference type="ChEBI" id="CHEBI:59776"/>
    </ligand>
</feature>
<dbReference type="AlphaFoldDB" id="A0A497EXC7"/>
<feature type="binding site" evidence="10">
    <location>
        <position position="114"/>
    </location>
    <ligand>
        <name>NAD(+)</name>
        <dbReference type="ChEBI" id="CHEBI:57540"/>
    </ligand>
</feature>
<dbReference type="GO" id="GO:0047100">
    <property type="term" value="F:glyceraldehyde-3-phosphate dehydrogenase (NADP+) (phosphorylating) activity"/>
    <property type="evidence" value="ECO:0007669"/>
    <property type="project" value="RHEA"/>
</dbReference>
<dbReference type="UniPathway" id="UPA00109">
    <property type="reaction ID" value="UER00184"/>
</dbReference>
<dbReference type="InterPro" id="IPR020830">
    <property type="entry name" value="GlycerAld_3-P_DH_AS"/>
</dbReference>
<comment type="subcellular location">
    <subcellularLocation>
        <location evidence="10 13">Cytoplasm</location>
    </subcellularLocation>
</comment>
<dbReference type="Gene3D" id="3.30.360.10">
    <property type="entry name" value="Dihydrodipicolinate Reductase, domain 2"/>
    <property type="match status" value="1"/>
</dbReference>
<evidence type="ECO:0000256" key="8">
    <source>
        <dbReference type="ARBA" id="ARBA00048067"/>
    </source>
</evidence>
<dbReference type="CDD" id="cd02278">
    <property type="entry name" value="GAPDH_II_N"/>
    <property type="match status" value="1"/>
</dbReference>
<keyword evidence="7 10" id="KW-0324">Glycolysis</keyword>